<evidence type="ECO:0000313" key="1">
    <source>
        <dbReference type="EMBL" id="JAE28679.1"/>
    </source>
</evidence>
<accession>A0A0A9GYQ8</accession>
<protein>
    <submittedName>
        <fullName evidence="1">Uncharacterized protein</fullName>
    </submittedName>
</protein>
<reference evidence="1" key="2">
    <citation type="journal article" date="2015" name="Data Brief">
        <title>Shoot transcriptome of the giant reed, Arundo donax.</title>
        <authorList>
            <person name="Barrero R.A."/>
            <person name="Guerrero F.D."/>
            <person name="Moolhuijzen P."/>
            <person name="Goolsby J.A."/>
            <person name="Tidwell J."/>
            <person name="Bellgard S.E."/>
            <person name="Bellgard M.I."/>
        </authorList>
    </citation>
    <scope>NUCLEOTIDE SEQUENCE</scope>
    <source>
        <tissue evidence="1">Shoot tissue taken approximately 20 cm above the soil surface</tissue>
    </source>
</reference>
<proteinExistence type="predicted"/>
<dbReference type="EMBL" id="GBRH01169217">
    <property type="protein sequence ID" value="JAE28679.1"/>
    <property type="molecule type" value="Transcribed_RNA"/>
</dbReference>
<name>A0A0A9GYQ8_ARUDO</name>
<organism evidence="1">
    <name type="scientific">Arundo donax</name>
    <name type="common">Giant reed</name>
    <name type="synonym">Donax arundinaceus</name>
    <dbReference type="NCBI Taxonomy" id="35708"/>
    <lineage>
        <taxon>Eukaryota</taxon>
        <taxon>Viridiplantae</taxon>
        <taxon>Streptophyta</taxon>
        <taxon>Embryophyta</taxon>
        <taxon>Tracheophyta</taxon>
        <taxon>Spermatophyta</taxon>
        <taxon>Magnoliopsida</taxon>
        <taxon>Liliopsida</taxon>
        <taxon>Poales</taxon>
        <taxon>Poaceae</taxon>
        <taxon>PACMAD clade</taxon>
        <taxon>Arundinoideae</taxon>
        <taxon>Arundineae</taxon>
        <taxon>Arundo</taxon>
    </lineage>
</organism>
<dbReference type="AlphaFoldDB" id="A0A0A9GYQ8"/>
<sequence length="31" mass="3519">MLKHQHVLTVMLFHLNILGDVAISSEHPKPL</sequence>
<reference evidence="1" key="1">
    <citation type="submission" date="2014-09" db="EMBL/GenBank/DDBJ databases">
        <authorList>
            <person name="Magalhaes I.L.F."/>
            <person name="Oliveira U."/>
            <person name="Santos F.R."/>
            <person name="Vidigal T.H.D.A."/>
            <person name="Brescovit A.D."/>
            <person name="Santos A.J."/>
        </authorList>
    </citation>
    <scope>NUCLEOTIDE SEQUENCE</scope>
    <source>
        <tissue evidence="1">Shoot tissue taken approximately 20 cm above the soil surface</tissue>
    </source>
</reference>